<feature type="domain" description="Thiopeptide-type bacteriocin biosynthesis" evidence="1">
    <location>
        <begin position="13"/>
        <end position="275"/>
    </location>
</feature>
<gene>
    <name evidence="2" type="ORF">SAMN04488121_102155</name>
</gene>
<accession>A0A1G7LR44</accession>
<dbReference type="STRING" id="104663.SAMN04488121_102155"/>
<dbReference type="RefSeq" id="WP_089830291.1">
    <property type="nucleotide sequence ID" value="NZ_FNBN01000002.1"/>
</dbReference>
<protein>
    <submittedName>
        <fullName evidence="2">Thiopeptide-type bacteriocin biosynthesis domain-containing protein</fullName>
    </submittedName>
</protein>
<organism evidence="2 3">
    <name type="scientific">Chitinophaga filiformis</name>
    <name type="common">Myxococcus filiformis</name>
    <name type="synonym">Flexibacter filiformis</name>
    <dbReference type="NCBI Taxonomy" id="104663"/>
    <lineage>
        <taxon>Bacteria</taxon>
        <taxon>Pseudomonadati</taxon>
        <taxon>Bacteroidota</taxon>
        <taxon>Chitinophagia</taxon>
        <taxon>Chitinophagales</taxon>
        <taxon>Chitinophagaceae</taxon>
        <taxon>Chitinophaga</taxon>
    </lineage>
</organism>
<sequence length="288" mass="33688">MNIQRRFMPGDEWLYYKVYAGTGIQEKLLVNEIYMVAGRLYNSHAIDRFFFIRYSDQEGPHLRLRFHLTDSSHLSEVMLQMQTTLKTYLTNRIVAKIVIDTYQRELERYGEGNIWHIETLFSVNSWAILNVHRQHFMQEAVYWQAGIKLVDDLLDDIGLGLEGKYAIYKQLYDASWKNQPVNTVTNAALSMKYRQNTPDINRRMALPLDYDNTIQWVSREVQQQALAAIVANASSGGPSLERIVSSIIHMCYNRMFPTSQNAIEMVIYYMMHKFYKSKAAQELTKTKL</sequence>
<dbReference type="Proteomes" id="UP000199045">
    <property type="component" value="Unassembled WGS sequence"/>
</dbReference>
<reference evidence="3" key="1">
    <citation type="submission" date="2016-10" db="EMBL/GenBank/DDBJ databases">
        <authorList>
            <person name="Varghese N."/>
            <person name="Submissions S."/>
        </authorList>
    </citation>
    <scope>NUCLEOTIDE SEQUENCE [LARGE SCALE GENOMIC DNA]</scope>
    <source>
        <strain evidence="3">DSM 527</strain>
    </source>
</reference>
<dbReference type="NCBIfam" id="TIGR03891">
    <property type="entry name" value="thiopep_ocin"/>
    <property type="match status" value="1"/>
</dbReference>
<name>A0A1G7LR44_CHIFI</name>
<proteinExistence type="predicted"/>
<dbReference type="InterPro" id="IPR023809">
    <property type="entry name" value="Thiopep_bacteriocin_synth_dom"/>
</dbReference>
<evidence type="ECO:0000313" key="3">
    <source>
        <dbReference type="Proteomes" id="UP000199045"/>
    </source>
</evidence>
<evidence type="ECO:0000313" key="2">
    <source>
        <dbReference type="EMBL" id="SDF51856.1"/>
    </source>
</evidence>
<dbReference type="EMBL" id="FNBN01000002">
    <property type="protein sequence ID" value="SDF51856.1"/>
    <property type="molecule type" value="Genomic_DNA"/>
</dbReference>
<dbReference type="OrthoDB" id="1273722at2"/>
<dbReference type="AlphaFoldDB" id="A0A1G7LR44"/>
<evidence type="ECO:0000259" key="1">
    <source>
        <dbReference type="Pfam" id="PF14028"/>
    </source>
</evidence>
<dbReference type="Pfam" id="PF14028">
    <property type="entry name" value="Lant_dehydr_C"/>
    <property type="match status" value="1"/>
</dbReference>